<feature type="region of interest" description="Disordered" evidence="7">
    <location>
        <begin position="484"/>
        <end position="505"/>
    </location>
</feature>
<feature type="binding site" evidence="6">
    <location>
        <position position="766"/>
    </location>
    <ligand>
        <name>Mg(2+)</name>
        <dbReference type="ChEBI" id="CHEBI:18420"/>
        <label>1</label>
        <note>catalytic</note>
    </ligand>
</feature>
<dbReference type="PROSITE" id="PS00629">
    <property type="entry name" value="IMP_1"/>
    <property type="match status" value="1"/>
</dbReference>
<feature type="binding site" evidence="6">
    <location>
        <position position="948"/>
    </location>
    <ligand>
        <name>Mg(2+)</name>
        <dbReference type="ChEBI" id="CHEBI:18420"/>
        <label>1</label>
        <note>catalytic</note>
    </ligand>
</feature>
<evidence type="ECO:0000256" key="7">
    <source>
        <dbReference type="SAM" id="MobiDB-lite"/>
    </source>
</evidence>
<dbReference type="GO" id="GO:0008441">
    <property type="term" value="F:3'(2'),5'-bisphosphate nucleotidase activity"/>
    <property type="evidence" value="ECO:0007669"/>
    <property type="project" value="TreeGrafter"/>
</dbReference>
<evidence type="ECO:0000256" key="3">
    <source>
        <dbReference type="ARBA" id="ARBA00022723"/>
    </source>
</evidence>
<feature type="region of interest" description="Disordered" evidence="7">
    <location>
        <begin position="378"/>
        <end position="406"/>
    </location>
</feature>
<accession>A0A1Q9DC84</accession>
<dbReference type="InterPro" id="IPR000760">
    <property type="entry name" value="Inositol_monophosphatase-like"/>
</dbReference>
<keyword evidence="9" id="KW-1185">Reference proteome</keyword>
<proteinExistence type="inferred from homology"/>
<evidence type="ECO:0000256" key="1">
    <source>
        <dbReference type="ARBA" id="ARBA00001946"/>
    </source>
</evidence>
<dbReference type="SUPFAM" id="SSF56655">
    <property type="entry name" value="Carbohydrate phosphatase"/>
    <property type="match status" value="1"/>
</dbReference>
<organism evidence="8 9">
    <name type="scientific">Symbiodinium microadriaticum</name>
    <name type="common">Dinoflagellate</name>
    <name type="synonym">Zooxanthella microadriatica</name>
    <dbReference type="NCBI Taxonomy" id="2951"/>
    <lineage>
        <taxon>Eukaryota</taxon>
        <taxon>Sar</taxon>
        <taxon>Alveolata</taxon>
        <taxon>Dinophyceae</taxon>
        <taxon>Suessiales</taxon>
        <taxon>Symbiodiniaceae</taxon>
        <taxon>Symbiodinium</taxon>
    </lineage>
</organism>
<keyword evidence="3 6" id="KW-0479">Metal-binding</keyword>
<dbReference type="InterPro" id="IPR051090">
    <property type="entry name" value="Inositol_monoP_superfamily"/>
</dbReference>
<comment type="cofactor">
    <cofactor evidence="1 6">
        <name>Mg(2+)</name>
        <dbReference type="ChEBI" id="CHEBI:18420"/>
    </cofactor>
</comment>
<dbReference type="InterPro" id="IPR020583">
    <property type="entry name" value="Inositol_monoP_metal-BS"/>
</dbReference>
<dbReference type="Pfam" id="PF00459">
    <property type="entry name" value="Inositol_P"/>
    <property type="match status" value="2"/>
</dbReference>
<dbReference type="GO" id="GO:0046872">
    <property type="term" value="F:metal ion binding"/>
    <property type="evidence" value="ECO:0007669"/>
    <property type="project" value="UniProtKB-KW"/>
</dbReference>
<feature type="binding site" evidence="6">
    <location>
        <position position="710"/>
    </location>
    <ligand>
        <name>Mg(2+)</name>
        <dbReference type="ChEBI" id="CHEBI:18420"/>
        <label>1</label>
        <note>catalytic</note>
    </ligand>
</feature>
<protein>
    <submittedName>
        <fullName evidence="8">3'(2'),5'-bisphosphate nucleotidase</fullName>
    </submittedName>
</protein>
<keyword evidence="4" id="KW-0378">Hydrolase</keyword>
<sequence length="1036" mass="111244">MHDQLYHCHRTSFRTSPARAASSSWAALVPAVAVNLASHAQARPDMHTFWGFGFSSEEGSTVEASPPEPAEVAKRHETAPASSLGPPQKSRSWASSVLESFRMDTRFENRATKSPGEEDLESSNLEAFRSLTRRAHQLLARRHHRALVSRRRAAHENSYATERLILAEAEADELEEVLKQHSRALGAGEEHGSPSDMCDTERLTMSGWSTSAASSATKPTELLCRWESEDTEARQELESLQTVMSQTAAELRSGLLHLARSPDSGDFASHGNVGLCRVLSAALPQLVQSCADAMEVGSSEDDWAGAEASLFEALVQVTSAEACESRDQAASDLDFQLQEDAFAHKAHGHGVSASPEEQRDQAALQQLLGRIHTLSQQLEQEAPKHSSQNASSGPDTGNNTNAASNSFGASATRLADLEAQVQRLVAENQALEKQLLGRFSEPPPSKAFQAVDRTELPPGVALPRDAGRRLSPAERVALSNNVRQRGRQNCAAPAAARPTQSSEPTRQMIHDLRSNLADAYEALALARSSARPGVSGRPAQDTEPELLARVCYKTSERALLPGRGEGRIPLNGTARPARPARCSLQLRRSSEAGTIAAAAAAVVPFLRERGRGGRRPFRPMTAARSDLEAEVTAAVEVVQRSMRLVQALACDMDVASPSLGKEMEACDITAGISAIKPGDSTPVTAADYAIQGLVFESLQKQFPADRFMGEEDAADLRADADLCGLALELCSKFGDSSITKESFLAAVDVGLVPPREGENRRVWVLDPIDGTKGFLTGQGYVIGLSLLMDGEALVGVMGLVFGWKPLWAARLSKVRNFSSELRLSQCTSADVWGLEATATPPIMLAVKGHGLRWWPAEGPGPLEYEPPKPDWASQDFGQLPPPLPGQLQAGRDYPPWLLSPQSSRTACRPFGDAPATDMCCGSMVKYFAVAAGTHCGYVQYEEQLKTWDHACGILCVQESGGNACVTDAAGQPVFFPGRKFSVLGGIVSCSRWCTSEMRELLLQAAAGNASAPKSGSIVEAENSVPDVAAIVFRSPP</sequence>
<gene>
    <name evidence="8" type="ORF">AK812_SmicGene25325</name>
</gene>
<evidence type="ECO:0000256" key="4">
    <source>
        <dbReference type="ARBA" id="ARBA00022801"/>
    </source>
</evidence>
<dbReference type="Gene3D" id="3.30.540.10">
    <property type="entry name" value="Fructose-1,6-Bisphosphatase, subunit A, domain 1"/>
    <property type="match status" value="1"/>
</dbReference>
<evidence type="ECO:0000256" key="5">
    <source>
        <dbReference type="ARBA" id="ARBA00022842"/>
    </source>
</evidence>
<dbReference type="AlphaFoldDB" id="A0A1Q9DC84"/>
<name>A0A1Q9DC84_SYMMI</name>
<feature type="binding site" evidence="6">
    <location>
        <position position="769"/>
    </location>
    <ligand>
        <name>Mg(2+)</name>
        <dbReference type="ChEBI" id="CHEBI:18420"/>
        <label>1</label>
        <note>catalytic</note>
    </ligand>
</feature>
<dbReference type="Proteomes" id="UP000186817">
    <property type="component" value="Unassembled WGS sequence"/>
</dbReference>
<dbReference type="GO" id="GO:0000103">
    <property type="term" value="P:sulfate assimilation"/>
    <property type="evidence" value="ECO:0007669"/>
    <property type="project" value="TreeGrafter"/>
</dbReference>
<feature type="region of interest" description="Disordered" evidence="7">
    <location>
        <begin position="60"/>
        <end position="92"/>
    </location>
</feature>
<dbReference type="Gene3D" id="3.40.190.80">
    <property type="match status" value="1"/>
</dbReference>
<evidence type="ECO:0000313" key="9">
    <source>
        <dbReference type="Proteomes" id="UP000186817"/>
    </source>
</evidence>
<feature type="binding site" evidence="6">
    <location>
        <position position="768"/>
    </location>
    <ligand>
        <name>Mg(2+)</name>
        <dbReference type="ChEBI" id="CHEBI:18420"/>
        <label>1</label>
        <note>catalytic</note>
    </ligand>
</feature>
<dbReference type="OrthoDB" id="411145at2759"/>
<dbReference type="PANTHER" id="PTHR43200">
    <property type="entry name" value="PHOSPHATASE"/>
    <property type="match status" value="1"/>
</dbReference>
<evidence type="ECO:0000256" key="2">
    <source>
        <dbReference type="ARBA" id="ARBA00009759"/>
    </source>
</evidence>
<reference evidence="8 9" key="1">
    <citation type="submission" date="2016-02" db="EMBL/GenBank/DDBJ databases">
        <title>Genome analysis of coral dinoflagellate symbionts highlights evolutionary adaptations to a symbiotic lifestyle.</title>
        <authorList>
            <person name="Aranda M."/>
            <person name="Li Y."/>
            <person name="Liew Y.J."/>
            <person name="Baumgarten S."/>
            <person name="Simakov O."/>
            <person name="Wilson M."/>
            <person name="Piel J."/>
            <person name="Ashoor H."/>
            <person name="Bougouffa S."/>
            <person name="Bajic V.B."/>
            <person name="Ryu T."/>
            <person name="Ravasi T."/>
            <person name="Bayer T."/>
            <person name="Micklem G."/>
            <person name="Kim H."/>
            <person name="Bhak J."/>
            <person name="Lajeunesse T.C."/>
            <person name="Voolstra C.R."/>
        </authorList>
    </citation>
    <scope>NUCLEOTIDE SEQUENCE [LARGE SCALE GENOMIC DNA]</scope>
    <source>
        <strain evidence="8 9">CCMP2467</strain>
    </source>
</reference>
<comment type="similarity">
    <text evidence="2">Belongs to the inositol monophosphatase superfamily.</text>
</comment>
<comment type="caution">
    <text evidence="8">The sequence shown here is derived from an EMBL/GenBank/DDBJ whole genome shotgun (WGS) entry which is preliminary data.</text>
</comment>
<keyword evidence="5 6" id="KW-0460">Magnesium</keyword>
<evidence type="ECO:0000256" key="6">
    <source>
        <dbReference type="PIRSR" id="PIRSR600760-2"/>
    </source>
</evidence>
<dbReference type="EMBL" id="LSRX01000605">
    <property type="protein sequence ID" value="OLP92824.1"/>
    <property type="molecule type" value="Genomic_DNA"/>
</dbReference>
<dbReference type="PANTHER" id="PTHR43200:SF4">
    <property type="entry name" value="PAP-SPECIFIC PHOSPHATASE, MITOCHONDRIAL-RELATED"/>
    <property type="match status" value="1"/>
</dbReference>
<evidence type="ECO:0000313" key="8">
    <source>
        <dbReference type="EMBL" id="OLP92824.1"/>
    </source>
</evidence>